<dbReference type="EMBL" id="KK198760">
    <property type="protein sequence ID" value="KCW59642.1"/>
    <property type="molecule type" value="Genomic_DNA"/>
</dbReference>
<reference evidence="1" key="1">
    <citation type="submission" date="2013-07" db="EMBL/GenBank/DDBJ databases">
        <title>The genome of Eucalyptus grandis.</title>
        <authorList>
            <person name="Schmutz J."/>
            <person name="Hayes R."/>
            <person name="Myburg A."/>
            <person name="Tuskan G."/>
            <person name="Grattapaglia D."/>
            <person name="Rokhsar D.S."/>
        </authorList>
    </citation>
    <scope>NUCLEOTIDE SEQUENCE</scope>
    <source>
        <tissue evidence="1">Leaf extractions</tissue>
    </source>
</reference>
<accession>A0A059B080</accession>
<name>A0A059B080_EUCGR</name>
<evidence type="ECO:0000313" key="1">
    <source>
        <dbReference type="EMBL" id="KCW59642.1"/>
    </source>
</evidence>
<proteinExistence type="predicted"/>
<sequence>MRRQHQLPYLPNSRKSVQNFLNGFSTGVETYQRNHELIISLTISKESHSNSSDFIEEASQDVRTSHATLRTMIDEIADLGEEETLVEKQLTEIEKRLADVHHQRKLKHAKMFRADEILGQHTAFLKASKKEEHDRLSATRAERCCIKRTFGIFYTHKIYLANEVTSCLLIFLNVYVDLGNLHWSPS</sequence>
<protein>
    <submittedName>
        <fullName evidence="1">Uncharacterized protein</fullName>
    </submittedName>
</protein>
<dbReference type="AlphaFoldDB" id="A0A059B080"/>
<dbReference type="InParanoid" id="A0A059B080"/>
<dbReference type="Gramene" id="KCW59642">
    <property type="protein sequence ID" value="KCW59642"/>
    <property type="gene ID" value="EUGRSUZ_H02393"/>
</dbReference>
<organism evidence="1">
    <name type="scientific">Eucalyptus grandis</name>
    <name type="common">Flooded gum</name>
    <dbReference type="NCBI Taxonomy" id="71139"/>
    <lineage>
        <taxon>Eukaryota</taxon>
        <taxon>Viridiplantae</taxon>
        <taxon>Streptophyta</taxon>
        <taxon>Embryophyta</taxon>
        <taxon>Tracheophyta</taxon>
        <taxon>Spermatophyta</taxon>
        <taxon>Magnoliopsida</taxon>
        <taxon>eudicotyledons</taxon>
        <taxon>Gunneridae</taxon>
        <taxon>Pentapetalae</taxon>
        <taxon>rosids</taxon>
        <taxon>malvids</taxon>
        <taxon>Myrtales</taxon>
        <taxon>Myrtaceae</taxon>
        <taxon>Myrtoideae</taxon>
        <taxon>Eucalypteae</taxon>
        <taxon>Eucalyptus</taxon>
    </lineage>
</organism>
<gene>
    <name evidence="1" type="ORF">EUGRSUZ_H02393</name>
</gene>